<dbReference type="InterPro" id="IPR013149">
    <property type="entry name" value="ADH-like_C"/>
</dbReference>
<dbReference type="InterPro" id="IPR036291">
    <property type="entry name" value="NAD(P)-bd_dom_sf"/>
</dbReference>
<dbReference type="AlphaFoldDB" id="A0A7W7M8R2"/>
<dbReference type="Proteomes" id="UP000546162">
    <property type="component" value="Unassembled WGS sequence"/>
</dbReference>
<evidence type="ECO:0000256" key="1">
    <source>
        <dbReference type="ARBA" id="ARBA00022857"/>
    </source>
</evidence>
<dbReference type="RefSeq" id="WP_185041723.1">
    <property type="nucleotide sequence ID" value="NZ_BAABFG010000005.1"/>
</dbReference>
<comment type="caution">
    <text evidence="4">The sequence shown here is derived from an EMBL/GenBank/DDBJ whole genome shotgun (WGS) entry which is preliminary data.</text>
</comment>
<dbReference type="EMBL" id="JACHNB010000001">
    <property type="protein sequence ID" value="MBB4741213.1"/>
    <property type="molecule type" value="Genomic_DNA"/>
</dbReference>
<dbReference type="Pfam" id="PF08240">
    <property type="entry name" value="ADH_N"/>
    <property type="match status" value="1"/>
</dbReference>
<keyword evidence="5" id="KW-1185">Reference proteome</keyword>
<dbReference type="Pfam" id="PF00107">
    <property type="entry name" value="ADH_zinc_N"/>
    <property type="match status" value="1"/>
</dbReference>
<dbReference type="InterPro" id="IPR011032">
    <property type="entry name" value="GroES-like_sf"/>
</dbReference>
<dbReference type="InterPro" id="IPR020843">
    <property type="entry name" value="ER"/>
</dbReference>
<dbReference type="SUPFAM" id="SSF50129">
    <property type="entry name" value="GroES-like"/>
    <property type="match status" value="1"/>
</dbReference>
<evidence type="ECO:0000313" key="5">
    <source>
        <dbReference type="Proteomes" id="UP000546162"/>
    </source>
</evidence>
<gene>
    <name evidence="4" type="ORF">BJY16_004672</name>
</gene>
<dbReference type="SMART" id="SM00829">
    <property type="entry name" value="PKS_ER"/>
    <property type="match status" value="1"/>
</dbReference>
<dbReference type="PANTHER" id="PTHR48106:SF5">
    <property type="entry name" value="ZINC-CONTAINING ALCOHOL DEHYDROGENASE"/>
    <property type="match status" value="1"/>
</dbReference>
<dbReference type="PANTHER" id="PTHR48106">
    <property type="entry name" value="QUINONE OXIDOREDUCTASE PIG3-RELATED"/>
    <property type="match status" value="1"/>
</dbReference>
<dbReference type="CDD" id="cd08268">
    <property type="entry name" value="MDR2"/>
    <property type="match status" value="1"/>
</dbReference>
<protein>
    <submittedName>
        <fullName evidence="4">NADPH:quinone reductase-like Zn-dependent oxidoreductase</fullName>
    </submittedName>
</protein>
<dbReference type="Gene3D" id="3.40.50.720">
    <property type="entry name" value="NAD(P)-binding Rossmann-like Domain"/>
    <property type="match status" value="1"/>
</dbReference>
<evidence type="ECO:0000313" key="4">
    <source>
        <dbReference type="EMBL" id="MBB4741213.1"/>
    </source>
</evidence>
<dbReference type="GO" id="GO:0016651">
    <property type="term" value="F:oxidoreductase activity, acting on NAD(P)H"/>
    <property type="evidence" value="ECO:0007669"/>
    <property type="project" value="TreeGrafter"/>
</dbReference>
<organism evidence="4 5">
    <name type="scientific">Actinoplanes octamycinicus</name>
    <dbReference type="NCBI Taxonomy" id="135948"/>
    <lineage>
        <taxon>Bacteria</taxon>
        <taxon>Bacillati</taxon>
        <taxon>Actinomycetota</taxon>
        <taxon>Actinomycetes</taxon>
        <taxon>Micromonosporales</taxon>
        <taxon>Micromonosporaceae</taxon>
        <taxon>Actinoplanes</taxon>
    </lineage>
</organism>
<dbReference type="SUPFAM" id="SSF51735">
    <property type="entry name" value="NAD(P)-binding Rossmann-fold domains"/>
    <property type="match status" value="1"/>
</dbReference>
<proteinExistence type="predicted"/>
<sequence length="328" mass="34351">MARIVQFDRLGGPEVLTLRDVEAGAPRAGEVRIRVQAIGLNRAEIMFREGGYFLQPRFPSTLGYEAAGVVDEAGPGVTGFAPGDPVAVVPSFSLNDYGTYGDLVIVPASAVVPRPSTVDPVTAAAVWMAYITAYGPLAESGEVRPGDHVLITAAASSVGQAALQIARHVGAIPIATTRSAAKRQRLLDAGAAHVIVTDQEDVPARIMEITGGEGVRLAFDPVAGPGVETLARGIAPGGSLVVYGALDPRTTPLPNARSYPALSTRTYTLHEITTDPERLRRAVAFVNAGLASGSFTPVVDRTFDLTEIVEAHRYLAAADHVGKIVVTV</sequence>
<feature type="domain" description="Enoyl reductase (ER)" evidence="3">
    <location>
        <begin position="11"/>
        <end position="326"/>
    </location>
</feature>
<evidence type="ECO:0000259" key="3">
    <source>
        <dbReference type="SMART" id="SM00829"/>
    </source>
</evidence>
<reference evidence="4 5" key="1">
    <citation type="submission" date="2020-08" db="EMBL/GenBank/DDBJ databases">
        <title>Sequencing the genomes of 1000 actinobacteria strains.</title>
        <authorList>
            <person name="Klenk H.-P."/>
        </authorList>
    </citation>
    <scope>NUCLEOTIDE SEQUENCE [LARGE SCALE GENOMIC DNA]</scope>
    <source>
        <strain evidence="4 5">DSM 45809</strain>
    </source>
</reference>
<dbReference type="Gene3D" id="3.90.180.10">
    <property type="entry name" value="Medium-chain alcohol dehydrogenases, catalytic domain"/>
    <property type="match status" value="1"/>
</dbReference>
<dbReference type="GO" id="GO:0070402">
    <property type="term" value="F:NADPH binding"/>
    <property type="evidence" value="ECO:0007669"/>
    <property type="project" value="TreeGrafter"/>
</dbReference>
<accession>A0A7W7M8R2</accession>
<evidence type="ECO:0000256" key="2">
    <source>
        <dbReference type="ARBA" id="ARBA00023002"/>
    </source>
</evidence>
<dbReference type="InterPro" id="IPR013154">
    <property type="entry name" value="ADH-like_N"/>
</dbReference>
<keyword evidence="2" id="KW-0560">Oxidoreductase</keyword>
<keyword evidence="1" id="KW-0521">NADP</keyword>
<name>A0A7W7M8R2_9ACTN</name>